<gene>
    <name evidence="1" type="ORF">H8693_10285</name>
</gene>
<protein>
    <submittedName>
        <fullName evidence="1">Uncharacterized protein</fullName>
    </submittedName>
</protein>
<evidence type="ECO:0000313" key="1">
    <source>
        <dbReference type="EMBL" id="MBC8539313.1"/>
    </source>
</evidence>
<accession>A0A926HXF3</accession>
<dbReference type="RefSeq" id="WP_249280904.1">
    <property type="nucleotide sequence ID" value="NZ_JACRSS010000006.1"/>
</dbReference>
<comment type="caution">
    <text evidence="1">The sequence shown here is derived from an EMBL/GenBank/DDBJ whole genome shotgun (WGS) entry which is preliminary data.</text>
</comment>
<name>A0A926HXF3_9FIRM</name>
<reference evidence="1" key="1">
    <citation type="submission" date="2020-08" db="EMBL/GenBank/DDBJ databases">
        <title>Genome public.</title>
        <authorList>
            <person name="Liu C."/>
            <person name="Sun Q."/>
        </authorList>
    </citation>
    <scope>NUCLEOTIDE SEQUENCE</scope>
    <source>
        <strain evidence="1">NSJ-63</strain>
    </source>
</reference>
<evidence type="ECO:0000313" key="2">
    <source>
        <dbReference type="Proteomes" id="UP000617951"/>
    </source>
</evidence>
<keyword evidence="2" id="KW-1185">Reference proteome</keyword>
<sequence>MKVSLTCFLFKERSGRKNGAGKTSGRAAESTGVEDKSRESFFAYFLFKESKARGKAAEYMPNPTICRKKVEGEHGFAYTGNRKRGGRQNAD</sequence>
<proteinExistence type="predicted"/>
<dbReference type="EMBL" id="JACRSS010000006">
    <property type="protein sequence ID" value="MBC8539313.1"/>
    <property type="molecule type" value="Genomic_DNA"/>
</dbReference>
<dbReference type="Proteomes" id="UP000617951">
    <property type="component" value="Unassembled WGS sequence"/>
</dbReference>
<organism evidence="1 2">
    <name type="scientific">Guopingia tenuis</name>
    <dbReference type="NCBI Taxonomy" id="2763656"/>
    <lineage>
        <taxon>Bacteria</taxon>
        <taxon>Bacillati</taxon>
        <taxon>Bacillota</taxon>
        <taxon>Clostridia</taxon>
        <taxon>Christensenellales</taxon>
        <taxon>Christensenellaceae</taxon>
        <taxon>Guopingia</taxon>
    </lineage>
</organism>
<dbReference type="AlphaFoldDB" id="A0A926HXF3"/>